<protein>
    <recommendedName>
        <fullName evidence="6">Protein kinase domain-containing protein</fullName>
    </recommendedName>
</protein>
<keyword evidence="5" id="KW-0067">ATP-binding</keyword>
<dbReference type="InParanoid" id="A0A7N2LS12"/>
<dbReference type="FunFam" id="1.10.510.10:FF:001697">
    <property type="entry name" value="Uncharacterized protein"/>
    <property type="match status" value="1"/>
</dbReference>
<evidence type="ECO:0000256" key="5">
    <source>
        <dbReference type="ARBA" id="ARBA00022840"/>
    </source>
</evidence>
<dbReference type="GO" id="GO:0005524">
    <property type="term" value="F:ATP binding"/>
    <property type="evidence" value="ECO:0007669"/>
    <property type="project" value="UniProtKB-KW"/>
</dbReference>
<dbReference type="Pfam" id="PF07714">
    <property type="entry name" value="PK_Tyr_Ser-Thr"/>
    <property type="match status" value="1"/>
</dbReference>
<dbReference type="Gene3D" id="3.30.200.20">
    <property type="entry name" value="Phosphorylase Kinase, domain 1"/>
    <property type="match status" value="1"/>
</dbReference>
<sequence>MALIPQMGGVLPEGKEVAVKRFSMKSLQGLEEFKNEVILIAKLQHKNLVRLLGCGIEGEEKLLVYEFMHNKSLDNFIFGLFLPTFYFLKRLQLDWKTYYDIINGIARGLLYLHEDSRLKIIHRDLKPSNVLLDHNVVAKISDFGMARIFSENQNIANTKRIAGTYGYMAPEYAMEGVFSVKSDVFSFGVILLEIISGKRSSGFYLTEHSQTLLAYAWRLWNEDKVLEFMDNFLMESGSTSEIVKCVHIGLLCVEENPQDRPTMSTVVVMLRSESIALPEPKHPAFFVAKFMPMDEISINELSFSTIVPK</sequence>
<dbReference type="GO" id="GO:0005886">
    <property type="term" value="C:plasma membrane"/>
    <property type="evidence" value="ECO:0007669"/>
    <property type="project" value="TreeGrafter"/>
</dbReference>
<dbReference type="OMA" id="EHMARPL"/>
<dbReference type="Gramene" id="QL05p075695:mrna">
    <property type="protein sequence ID" value="QL05p075695:mrna"/>
    <property type="gene ID" value="QL05p075695"/>
</dbReference>
<dbReference type="PROSITE" id="PS00108">
    <property type="entry name" value="PROTEIN_KINASE_ST"/>
    <property type="match status" value="1"/>
</dbReference>
<keyword evidence="4" id="KW-0418">Kinase</keyword>
<dbReference type="InterPro" id="IPR011009">
    <property type="entry name" value="Kinase-like_dom_sf"/>
</dbReference>
<dbReference type="PROSITE" id="PS50011">
    <property type="entry name" value="PROTEIN_KINASE_DOM"/>
    <property type="match status" value="1"/>
</dbReference>
<evidence type="ECO:0000256" key="2">
    <source>
        <dbReference type="ARBA" id="ARBA00022679"/>
    </source>
</evidence>
<dbReference type="FunFam" id="3.30.200.20:FF:000924">
    <property type="entry name" value="Uncharacterized protein"/>
    <property type="match status" value="1"/>
</dbReference>
<dbReference type="SUPFAM" id="SSF56112">
    <property type="entry name" value="Protein kinase-like (PK-like)"/>
    <property type="match status" value="1"/>
</dbReference>
<keyword evidence="1" id="KW-0723">Serine/threonine-protein kinase</keyword>
<dbReference type="SMART" id="SM00220">
    <property type="entry name" value="S_TKc"/>
    <property type="match status" value="1"/>
</dbReference>
<evidence type="ECO:0000313" key="8">
    <source>
        <dbReference type="Proteomes" id="UP000594261"/>
    </source>
</evidence>
<evidence type="ECO:0000259" key="6">
    <source>
        <dbReference type="PROSITE" id="PS50011"/>
    </source>
</evidence>
<dbReference type="GO" id="GO:0004674">
    <property type="term" value="F:protein serine/threonine kinase activity"/>
    <property type="evidence" value="ECO:0007669"/>
    <property type="project" value="UniProtKB-KW"/>
</dbReference>
<proteinExistence type="predicted"/>
<organism evidence="7 8">
    <name type="scientific">Quercus lobata</name>
    <name type="common">Valley oak</name>
    <dbReference type="NCBI Taxonomy" id="97700"/>
    <lineage>
        <taxon>Eukaryota</taxon>
        <taxon>Viridiplantae</taxon>
        <taxon>Streptophyta</taxon>
        <taxon>Embryophyta</taxon>
        <taxon>Tracheophyta</taxon>
        <taxon>Spermatophyta</taxon>
        <taxon>Magnoliopsida</taxon>
        <taxon>eudicotyledons</taxon>
        <taxon>Gunneridae</taxon>
        <taxon>Pentapetalae</taxon>
        <taxon>rosids</taxon>
        <taxon>fabids</taxon>
        <taxon>Fagales</taxon>
        <taxon>Fagaceae</taxon>
        <taxon>Quercus</taxon>
    </lineage>
</organism>
<name>A0A7N2LS12_QUELO</name>
<dbReference type="InterPro" id="IPR008271">
    <property type="entry name" value="Ser/Thr_kinase_AS"/>
</dbReference>
<dbReference type="InterPro" id="IPR001245">
    <property type="entry name" value="Ser-Thr/Tyr_kinase_cat_dom"/>
</dbReference>
<dbReference type="InterPro" id="IPR000719">
    <property type="entry name" value="Prot_kinase_dom"/>
</dbReference>
<dbReference type="Proteomes" id="UP000594261">
    <property type="component" value="Chromosome 5"/>
</dbReference>
<evidence type="ECO:0000313" key="7">
    <source>
        <dbReference type="EnsemblPlants" id="QL05p075695:mrna"/>
    </source>
</evidence>
<evidence type="ECO:0000256" key="1">
    <source>
        <dbReference type="ARBA" id="ARBA00022527"/>
    </source>
</evidence>
<evidence type="ECO:0000256" key="3">
    <source>
        <dbReference type="ARBA" id="ARBA00022741"/>
    </source>
</evidence>
<keyword evidence="2" id="KW-0808">Transferase</keyword>
<dbReference type="Gene3D" id="1.10.510.10">
    <property type="entry name" value="Transferase(Phosphotransferase) domain 1"/>
    <property type="match status" value="1"/>
</dbReference>
<dbReference type="EMBL" id="LRBV02000005">
    <property type="status" value="NOT_ANNOTATED_CDS"/>
    <property type="molecule type" value="Genomic_DNA"/>
</dbReference>
<reference evidence="7" key="2">
    <citation type="submission" date="2021-01" db="UniProtKB">
        <authorList>
            <consortium name="EnsemblPlants"/>
        </authorList>
    </citation>
    <scope>IDENTIFICATION</scope>
</reference>
<dbReference type="PANTHER" id="PTHR27002:SF123">
    <property type="entry name" value="CYSTEINE-RICH RECEPTOR-LIKE PROTEIN KINASE 45"/>
    <property type="match status" value="1"/>
</dbReference>
<dbReference type="AlphaFoldDB" id="A0A7N2LS12"/>
<feature type="domain" description="Protein kinase" evidence="6">
    <location>
        <begin position="1"/>
        <end position="285"/>
    </location>
</feature>
<evidence type="ECO:0000256" key="4">
    <source>
        <dbReference type="ARBA" id="ARBA00022777"/>
    </source>
</evidence>
<keyword evidence="8" id="KW-1185">Reference proteome</keyword>
<accession>A0A7N2LS12</accession>
<dbReference type="PANTHER" id="PTHR27002">
    <property type="entry name" value="RECEPTOR-LIKE SERINE/THREONINE-PROTEIN KINASE SD1-8"/>
    <property type="match status" value="1"/>
</dbReference>
<dbReference type="PIRSF" id="PIRSF000654">
    <property type="entry name" value="Integrin-linked_kinase"/>
    <property type="match status" value="1"/>
</dbReference>
<keyword evidence="3" id="KW-0547">Nucleotide-binding</keyword>
<reference evidence="7 8" key="1">
    <citation type="journal article" date="2016" name="G3 (Bethesda)">
        <title>First Draft Assembly and Annotation of the Genome of a California Endemic Oak Quercus lobata Nee (Fagaceae).</title>
        <authorList>
            <person name="Sork V.L."/>
            <person name="Fitz-Gibbon S.T."/>
            <person name="Puiu D."/>
            <person name="Crepeau M."/>
            <person name="Gugger P.F."/>
            <person name="Sherman R."/>
            <person name="Stevens K."/>
            <person name="Langley C.H."/>
            <person name="Pellegrini M."/>
            <person name="Salzberg S.L."/>
        </authorList>
    </citation>
    <scope>NUCLEOTIDE SEQUENCE [LARGE SCALE GENOMIC DNA]</scope>
    <source>
        <strain evidence="7 8">cv. SW786</strain>
    </source>
</reference>
<dbReference type="EnsemblPlants" id="QL05p075695:mrna">
    <property type="protein sequence ID" value="QL05p075695:mrna"/>
    <property type="gene ID" value="QL05p075695"/>
</dbReference>